<name>A0A139Z7Q6_9POAL</name>
<dbReference type="EC" id="7.1.1.-" evidence="13"/>
<dbReference type="InterPro" id="IPR010096">
    <property type="entry name" value="NADH-Q_OxRdtase_suN/2"/>
</dbReference>
<dbReference type="GO" id="GO:0016655">
    <property type="term" value="F:oxidoreductase activity, acting on NAD(P)H, quinone or similar compound as acceptor"/>
    <property type="evidence" value="ECO:0007669"/>
    <property type="project" value="UniProtKB-UniRule"/>
</dbReference>
<comment type="subcellular location">
    <subcellularLocation>
        <location evidence="1">Membrane</location>
        <topology evidence="1">Multi-pass membrane protein</topology>
    </subcellularLocation>
    <subcellularLocation>
        <location evidence="13">Plastid</location>
        <location evidence="13">Chloroplast thylakoid membrane</location>
        <topology evidence="13">Multi-pass membrane protein</topology>
    </subcellularLocation>
</comment>
<keyword evidence="8 13" id="KW-1278">Translocase</keyword>
<evidence type="ECO:0000256" key="4">
    <source>
        <dbReference type="ARBA" id="ARBA00022692"/>
    </source>
</evidence>
<evidence type="ECO:0000256" key="3">
    <source>
        <dbReference type="ARBA" id="ARBA00022528"/>
    </source>
</evidence>
<feature type="transmembrane region" description="Helical" evidence="13">
    <location>
        <begin position="59"/>
        <end position="79"/>
    </location>
</feature>
<feature type="domain" description="NADH:quinone oxidoreductase/Mrp antiporter transmembrane" evidence="14">
    <location>
        <begin position="146"/>
        <end position="442"/>
    </location>
</feature>
<keyword evidence="2 13" id="KW-0813">Transport</keyword>
<keyword evidence="3 16" id="KW-0150">Chloroplast</keyword>
<evidence type="ECO:0000256" key="6">
    <source>
        <dbReference type="ARBA" id="ARBA00022857"/>
    </source>
</evidence>
<dbReference type="Pfam" id="PF00361">
    <property type="entry name" value="Proton_antipo_M"/>
    <property type="match status" value="1"/>
</dbReference>
<dbReference type="GO" id="GO:0009535">
    <property type="term" value="C:chloroplast thylakoid membrane"/>
    <property type="evidence" value="ECO:0007669"/>
    <property type="project" value="UniProtKB-SubCell"/>
</dbReference>
<reference evidence="16" key="1">
    <citation type="journal article" date="2015" name="PLoS ONE">
        <title>The Complete Chloroplast Genome of Guadua angustifolia and Comparative Analyses of Neotropical-Paleotropical Bamboos.</title>
        <authorList>
            <person name="Wu M."/>
            <person name="Lan S."/>
            <person name="Cai B."/>
            <person name="Chen S."/>
            <person name="Chen H."/>
            <person name="Zhou S."/>
        </authorList>
    </citation>
    <scope>NUCLEOTIDE SEQUENCE</scope>
</reference>
<accession>A0A139Z7Q6</accession>
<dbReference type="PANTHER" id="PTHR22773">
    <property type="entry name" value="NADH DEHYDROGENASE"/>
    <property type="match status" value="1"/>
</dbReference>
<evidence type="ECO:0000256" key="11">
    <source>
        <dbReference type="ARBA" id="ARBA00023078"/>
    </source>
</evidence>
<dbReference type="RefSeq" id="YP_009240769.1">
    <property type="nucleotide sequence ID" value="NC_029749.1"/>
</dbReference>
<keyword evidence="5 13" id="KW-0874">Quinone</keyword>
<comment type="catalytic activity">
    <reaction evidence="13">
        <text>a plastoquinone + NADPH + (n+1) H(+)(in) = a plastoquinol + NADP(+) + n H(+)(out)</text>
        <dbReference type="Rhea" id="RHEA:42612"/>
        <dbReference type="Rhea" id="RHEA-COMP:9561"/>
        <dbReference type="Rhea" id="RHEA-COMP:9562"/>
        <dbReference type="ChEBI" id="CHEBI:15378"/>
        <dbReference type="ChEBI" id="CHEBI:17757"/>
        <dbReference type="ChEBI" id="CHEBI:57783"/>
        <dbReference type="ChEBI" id="CHEBI:58349"/>
        <dbReference type="ChEBI" id="CHEBI:62192"/>
    </reaction>
</comment>
<dbReference type="HAMAP" id="MF_00445">
    <property type="entry name" value="NDH1_NuoN_1"/>
    <property type="match status" value="1"/>
</dbReference>
<dbReference type="Pfam" id="PF19530">
    <property type="entry name" value="Ndh2_N"/>
    <property type="match status" value="1"/>
</dbReference>
<proteinExistence type="inferred from homology"/>
<dbReference type="EMBL" id="KM365071">
    <property type="protein sequence ID" value="AJA39737.1"/>
    <property type="molecule type" value="Genomic_DNA"/>
</dbReference>
<dbReference type="GeneID" id="27110747"/>
<evidence type="ECO:0000256" key="12">
    <source>
        <dbReference type="ARBA" id="ARBA00023136"/>
    </source>
</evidence>
<comment type="similarity">
    <text evidence="13">Belongs to the complex I subunit 2 family.</text>
</comment>
<evidence type="ECO:0000256" key="9">
    <source>
        <dbReference type="ARBA" id="ARBA00022989"/>
    </source>
</evidence>
<dbReference type="PRINTS" id="PR01434">
    <property type="entry name" value="NADHDHGNASE5"/>
</dbReference>
<feature type="transmembrane region" description="Helical" evidence="13">
    <location>
        <begin position="295"/>
        <end position="316"/>
    </location>
</feature>
<evidence type="ECO:0000256" key="5">
    <source>
        <dbReference type="ARBA" id="ARBA00022719"/>
    </source>
</evidence>
<feature type="transmembrane region" description="Helical" evidence="13">
    <location>
        <begin position="427"/>
        <end position="448"/>
    </location>
</feature>
<keyword evidence="9 13" id="KW-1133">Transmembrane helix</keyword>
<feature type="transmembrane region" description="Helical" evidence="13">
    <location>
        <begin position="99"/>
        <end position="119"/>
    </location>
</feature>
<evidence type="ECO:0000313" key="16">
    <source>
        <dbReference type="EMBL" id="AJA39735.1"/>
    </source>
</evidence>
<keyword evidence="6 13" id="KW-0521">NADP</keyword>
<dbReference type="GO" id="GO:0008137">
    <property type="term" value="F:NADH dehydrogenase (ubiquinone) activity"/>
    <property type="evidence" value="ECO:0007669"/>
    <property type="project" value="InterPro"/>
</dbReference>
<dbReference type="GeneID" id="27110713"/>
<keyword evidence="7 13" id="KW-0618">Plastoquinone</keyword>
<evidence type="ECO:0000256" key="10">
    <source>
        <dbReference type="ARBA" id="ARBA00023027"/>
    </source>
</evidence>
<feature type="domain" description="NAD(P)H-quinone oxidoreductase subunit 2 N-terminal" evidence="15">
    <location>
        <begin position="18"/>
        <end position="117"/>
    </location>
</feature>
<dbReference type="GO" id="GO:0042773">
    <property type="term" value="P:ATP synthesis coupled electron transport"/>
    <property type="evidence" value="ECO:0007669"/>
    <property type="project" value="InterPro"/>
</dbReference>
<keyword evidence="4 13" id="KW-0812">Transmembrane</keyword>
<feature type="transmembrane region" description="Helical" evidence="13">
    <location>
        <begin position="348"/>
        <end position="372"/>
    </location>
</feature>
<comment type="function">
    <text evidence="13">NDH shuttles electrons from NAD(P)H:plastoquinone, via FMN and iron-sulfur (Fe-S) centers, to quinones in the photosynthetic chain and possibly in a chloroplast respiratory chain. The immediate electron acceptor for the enzyme in this species is believed to be plastoquinone. Couples the redox reaction to proton translocation, and thus conserves the redox energy in a proton gradient.</text>
</comment>
<dbReference type="GO" id="GO:0019684">
    <property type="term" value="P:photosynthesis, light reaction"/>
    <property type="evidence" value="ECO:0007669"/>
    <property type="project" value="UniProtKB-UniRule"/>
</dbReference>
<feature type="transmembrane region" description="Helical" evidence="13">
    <location>
        <begin position="393"/>
        <end position="415"/>
    </location>
</feature>
<dbReference type="EMBL" id="KM365071">
    <property type="protein sequence ID" value="AJA39735.1"/>
    <property type="molecule type" value="Genomic_DNA"/>
</dbReference>
<keyword evidence="12 13" id="KW-0472">Membrane</keyword>
<evidence type="ECO:0000256" key="8">
    <source>
        <dbReference type="ARBA" id="ARBA00022967"/>
    </source>
</evidence>
<evidence type="ECO:0000259" key="15">
    <source>
        <dbReference type="Pfam" id="PF19530"/>
    </source>
</evidence>
<feature type="transmembrane region" description="Helical" evidence="13">
    <location>
        <begin position="223"/>
        <end position="242"/>
    </location>
</feature>
<organism evidence="16">
    <name type="scientific">Guadua angustifolia</name>
    <dbReference type="NCBI Taxonomy" id="323898"/>
    <lineage>
        <taxon>Eukaryota</taxon>
        <taxon>Viridiplantae</taxon>
        <taxon>Streptophyta</taxon>
        <taxon>Embryophyta</taxon>
        <taxon>Tracheophyta</taxon>
        <taxon>Spermatophyta</taxon>
        <taxon>Magnoliopsida</taxon>
        <taxon>Liliopsida</taxon>
        <taxon>Poales</taxon>
        <taxon>Poaceae</taxon>
        <taxon>BOP clade</taxon>
        <taxon>Bambusoideae</taxon>
        <taxon>Bambusodae</taxon>
        <taxon>Bambuseae</taxon>
        <taxon>Guaduinae</taxon>
        <taxon>Guadua</taxon>
    </lineage>
</organism>
<comment type="catalytic activity">
    <reaction evidence="13">
        <text>a plastoquinone + NADH + (n+1) H(+)(in) = a plastoquinol + NAD(+) + n H(+)(out)</text>
        <dbReference type="Rhea" id="RHEA:42608"/>
        <dbReference type="Rhea" id="RHEA-COMP:9561"/>
        <dbReference type="Rhea" id="RHEA-COMP:9562"/>
        <dbReference type="ChEBI" id="CHEBI:15378"/>
        <dbReference type="ChEBI" id="CHEBI:17757"/>
        <dbReference type="ChEBI" id="CHEBI:57540"/>
        <dbReference type="ChEBI" id="CHEBI:57945"/>
        <dbReference type="ChEBI" id="CHEBI:62192"/>
    </reaction>
</comment>
<feature type="transmembrane region" description="Helical" evidence="13">
    <location>
        <begin position="181"/>
        <end position="203"/>
    </location>
</feature>
<keyword evidence="10 13" id="KW-0520">NAD</keyword>
<geneLocation type="chloroplast" evidence="16"/>
<dbReference type="GO" id="GO:0048038">
    <property type="term" value="F:quinone binding"/>
    <property type="evidence" value="ECO:0007669"/>
    <property type="project" value="UniProtKB-KW"/>
</dbReference>
<keyword evidence="11 13" id="KW-0793">Thylakoid</keyword>
<comment type="subunit">
    <text evidence="13">NDH is composed of at least 16 different subunits, 5 of which are encoded in the nucleus.</text>
</comment>
<dbReference type="RefSeq" id="YP_009240752.1">
    <property type="nucleotide sequence ID" value="NC_029749.1"/>
</dbReference>
<evidence type="ECO:0000256" key="1">
    <source>
        <dbReference type="ARBA" id="ARBA00004141"/>
    </source>
</evidence>
<evidence type="ECO:0000259" key="14">
    <source>
        <dbReference type="Pfam" id="PF00361"/>
    </source>
</evidence>
<evidence type="ECO:0000256" key="7">
    <source>
        <dbReference type="ARBA" id="ARBA00022957"/>
    </source>
</evidence>
<sequence length="510" mass="56666">MIWHVQNENFILDSTRIFMKAFHLLLFHGSFIFPECILIFGLILLLMIDSTSDQKDRPWFYFISSTSLVISITALLFRWREEPIISFSGNFQTNNFNEIFQFLILLCSTLCIPLSVEYIECTEMAITEFLLFVLTATLGGMFLCGANDLITIFVAPECFSLCSYLLSGYTKRDLRSNEATMKYLLMGGASSSILVHGFSWLYGSSGGEIELQEIVNGLINTQMYNSPGISIALISITVGLGFKLSPAPFHQWTPDVYEGSPTPVVAFLSVTSKVAASASATRILDIPFYFSSNEWHLLLEILAILSMILGNIIAITQTSMKRMLAYSSIGQIGYVIIGIIVGDSNDGYASMITYMLFYISMNLGTFACIVLFGLRTGTDNIRDYAGLYTKDPFLALSLALCLLSLGGLPPLAGFFGKLYLFWCGWQAGLYSLVSIGLLTSVVSIYYYLKIIKLLMTGRNQEITPHVRNYRRSPLRSNNSIELSMTVCVIASTIPGISMNPILAIAQDTLF</sequence>
<feature type="transmembrane region" description="Helical" evidence="13">
    <location>
        <begin position="323"/>
        <end position="342"/>
    </location>
</feature>
<dbReference type="NCBIfam" id="NF002701">
    <property type="entry name" value="PRK02504.1"/>
    <property type="match status" value="1"/>
</dbReference>
<evidence type="ECO:0000256" key="2">
    <source>
        <dbReference type="ARBA" id="ARBA00022448"/>
    </source>
</evidence>
<dbReference type="InterPro" id="IPR001750">
    <property type="entry name" value="ND/Mrp_TM"/>
</dbReference>
<keyword evidence="16" id="KW-0934">Plastid</keyword>
<evidence type="ECO:0000256" key="13">
    <source>
        <dbReference type="HAMAP-Rule" id="MF_00445"/>
    </source>
</evidence>
<dbReference type="NCBIfam" id="TIGR01770">
    <property type="entry name" value="NDH_I_N"/>
    <property type="match status" value="1"/>
</dbReference>
<protein>
    <recommendedName>
        <fullName evidence="13">NAD(P)H-quinone oxidoreductase subunit 2, chloroplastic</fullName>
        <ecNumber evidence="13">7.1.1.-</ecNumber>
    </recommendedName>
    <alternativeName>
        <fullName evidence="13">NAD(P)H dehydrogenase, subunit 2</fullName>
    </alternativeName>
    <alternativeName>
        <fullName evidence="13">NADH-plastoquinone oxidoreductase subunit 2</fullName>
    </alternativeName>
</protein>
<feature type="transmembrane region" description="Helical" evidence="13">
    <location>
        <begin position="126"/>
        <end position="143"/>
    </location>
</feature>
<dbReference type="AlphaFoldDB" id="A0A139Z7Q6"/>
<dbReference type="InterPro" id="IPR045693">
    <property type="entry name" value="Ndh2_N"/>
</dbReference>
<gene>
    <name evidence="13 16" type="primary">ndhB</name>
</gene>
<feature type="transmembrane region" description="Helical" evidence="13">
    <location>
        <begin position="25"/>
        <end position="47"/>
    </location>
</feature>